<organism evidence="2 3">
    <name type="scientific">Fusarium sporotrichioides</name>
    <dbReference type="NCBI Taxonomy" id="5514"/>
    <lineage>
        <taxon>Eukaryota</taxon>
        <taxon>Fungi</taxon>
        <taxon>Dikarya</taxon>
        <taxon>Ascomycota</taxon>
        <taxon>Pezizomycotina</taxon>
        <taxon>Sordariomycetes</taxon>
        <taxon>Hypocreomycetidae</taxon>
        <taxon>Hypocreales</taxon>
        <taxon>Nectriaceae</taxon>
        <taxon>Fusarium</taxon>
    </lineage>
</organism>
<evidence type="ECO:0000313" key="2">
    <source>
        <dbReference type="EMBL" id="RGP67563.1"/>
    </source>
</evidence>
<evidence type="ECO:0000256" key="1">
    <source>
        <dbReference type="SAM" id="MobiDB-lite"/>
    </source>
</evidence>
<dbReference type="AlphaFoldDB" id="A0A395S589"/>
<comment type="caution">
    <text evidence="2">The sequence shown here is derived from an EMBL/GenBank/DDBJ whole genome shotgun (WGS) entry which is preliminary data.</text>
</comment>
<proteinExistence type="predicted"/>
<feature type="region of interest" description="Disordered" evidence="1">
    <location>
        <begin position="200"/>
        <end position="264"/>
    </location>
</feature>
<evidence type="ECO:0000313" key="3">
    <source>
        <dbReference type="Proteomes" id="UP000266152"/>
    </source>
</evidence>
<keyword evidence="3" id="KW-1185">Reference proteome</keyword>
<feature type="region of interest" description="Disordered" evidence="1">
    <location>
        <begin position="131"/>
        <end position="159"/>
    </location>
</feature>
<gene>
    <name evidence="2" type="ORF">FSPOR_5750</name>
</gene>
<name>A0A395S589_FUSSP</name>
<protein>
    <submittedName>
        <fullName evidence="2">Uncharacterized protein</fullName>
    </submittedName>
</protein>
<feature type="region of interest" description="Disordered" evidence="1">
    <location>
        <begin position="281"/>
        <end position="303"/>
    </location>
</feature>
<accession>A0A395S589</accession>
<dbReference type="Proteomes" id="UP000266152">
    <property type="component" value="Unassembled WGS sequence"/>
</dbReference>
<sequence>MRKGVVKNIPTIQGLRSQLGVGITGDKESATFRRVVKEFHQDYKTADGIPGTEFVKWLNSSHREALRRMADEFLETRSWGQRFWPDVGSSIRSTRATTAQIRDVAMNDGIETRHRNGQGTNVAADTFITTNPYQVPSSPIRPSDQISTNSDRAGATSDAPQEQINAALDLSSGNPDSMTEPLAPVARMSEHAVGHGFFFGASDHEAEGGSPRLGSPMLSDQGEPENQPSPDLGVPRPCETVPEGNTGSVRHNSRPSSISAEAARLSTEDRILSLMGGRRIDHGHAATSSPPDHCCDLAAPSDE</sequence>
<reference evidence="2 3" key="1">
    <citation type="journal article" date="2018" name="PLoS Pathog.">
        <title>Evolution of structural diversity of trichothecenes, a family of toxins produced by plant pathogenic and entomopathogenic fungi.</title>
        <authorList>
            <person name="Proctor R.H."/>
            <person name="McCormick S.P."/>
            <person name="Kim H.S."/>
            <person name="Cardoza R.E."/>
            <person name="Stanley A.M."/>
            <person name="Lindo L."/>
            <person name="Kelly A."/>
            <person name="Brown D.W."/>
            <person name="Lee T."/>
            <person name="Vaughan M.M."/>
            <person name="Alexander N.J."/>
            <person name="Busman M."/>
            <person name="Gutierrez S."/>
        </authorList>
    </citation>
    <scope>NUCLEOTIDE SEQUENCE [LARGE SCALE GENOMIC DNA]</scope>
    <source>
        <strain evidence="2 3">NRRL 3299</strain>
    </source>
</reference>
<feature type="compositionally biased region" description="Polar residues" evidence="1">
    <location>
        <begin position="243"/>
        <end position="259"/>
    </location>
</feature>
<dbReference type="EMBL" id="PXOF01000079">
    <property type="protein sequence ID" value="RGP67563.1"/>
    <property type="molecule type" value="Genomic_DNA"/>
</dbReference>